<dbReference type="GO" id="GO:0052592">
    <property type="term" value="F:oxidoreductase activity, acting on CH or CH2 groups, with an iron-sulfur protein as acceptor"/>
    <property type="evidence" value="ECO:0007669"/>
    <property type="project" value="TreeGrafter"/>
</dbReference>
<organism evidence="2">
    <name type="scientific">hydrothermal vent metagenome</name>
    <dbReference type="NCBI Taxonomy" id="652676"/>
    <lineage>
        <taxon>unclassified sequences</taxon>
        <taxon>metagenomes</taxon>
        <taxon>ecological metagenomes</taxon>
    </lineage>
</organism>
<dbReference type="SUPFAM" id="SSF54862">
    <property type="entry name" value="4Fe-4S ferredoxins"/>
    <property type="match status" value="1"/>
</dbReference>
<proteinExistence type="predicted"/>
<dbReference type="PANTHER" id="PTHR31332">
    <property type="entry name" value="7-HYDROXYMETHYL CHLOROPHYLL A REDUCTASE, CHLOROPLASTIC"/>
    <property type="match status" value="1"/>
</dbReference>
<feature type="domain" description="4Fe-4S ferredoxin-type" evidence="1">
    <location>
        <begin position="38"/>
        <end position="67"/>
    </location>
</feature>
<dbReference type="AlphaFoldDB" id="A0A3B0T1A8"/>
<evidence type="ECO:0000259" key="1">
    <source>
        <dbReference type="PROSITE" id="PS51379"/>
    </source>
</evidence>
<accession>A0A3B0T1A8</accession>
<dbReference type="InterPro" id="IPR045220">
    <property type="entry name" value="FRHB/FDHB/HCAR-like"/>
</dbReference>
<reference evidence="2" key="1">
    <citation type="submission" date="2018-06" db="EMBL/GenBank/DDBJ databases">
        <authorList>
            <person name="Zhirakovskaya E."/>
        </authorList>
    </citation>
    <scope>NUCLEOTIDE SEQUENCE</scope>
</reference>
<dbReference type="Pfam" id="PF13187">
    <property type="entry name" value="Fer4_9"/>
    <property type="match status" value="1"/>
</dbReference>
<dbReference type="PANTHER" id="PTHR31332:SF0">
    <property type="entry name" value="7-HYDROXYMETHYL CHLOROPHYLL A REDUCTASE, CHLOROPLASTIC"/>
    <property type="match status" value="1"/>
</dbReference>
<dbReference type="PROSITE" id="PS00198">
    <property type="entry name" value="4FE4S_FER_1"/>
    <property type="match status" value="2"/>
</dbReference>
<evidence type="ECO:0000313" key="2">
    <source>
        <dbReference type="EMBL" id="VAW08212.1"/>
    </source>
</evidence>
<dbReference type="InterPro" id="IPR017896">
    <property type="entry name" value="4Fe4S_Fe-S-bd"/>
</dbReference>
<dbReference type="Pfam" id="PF04422">
    <property type="entry name" value="FrhB_FdhB_N"/>
    <property type="match status" value="1"/>
</dbReference>
<dbReference type="PROSITE" id="PS51379">
    <property type="entry name" value="4FE4S_FER_2"/>
    <property type="match status" value="2"/>
</dbReference>
<gene>
    <name evidence="2" type="ORF">MNBD_ACTINO01-1487</name>
</gene>
<sequence>MGERYRSLRDGGADPHEWAYAWRRELNRGGFRAVDFLMDEVVSSGKCVGCASCVTICPVDVFDYVDERPADSRTDACVLCVLCVEVCPVLRPADRDLPVMLERRPPGVDEGFGAYSYGVYARSSDPGWVARAQDGGLVSGLVIHGLETGALEGAVLGDVDPEQRQVGRPLLATTREAVLGAAGSRYTYSPNTLALVEAMRRDVKPLVVV</sequence>
<protein>
    <recommendedName>
        <fullName evidence="1">4Fe-4S ferredoxin-type domain-containing protein</fullName>
    </recommendedName>
</protein>
<dbReference type="InterPro" id="IPR007516">
    <property type="entry name" value="Co_F420_Hydgase/DH_bsu_N"/>
</dbReference>
<feature type="non-terminal residue" evidence="2">
    <location>
        <position position="209"/>
    </location>
</feature>
<feature type="domain" description="4Fe-4S ferredoxin-type" evidence="1">
    <location>
        <begin position="68"/>
        <end position="95"/>
    </location>
</feature>
<dbReference type="Gene3D" id="3.30.70.20">
    <property type="match status" value="1"/>
</dbReference>
<name>A0A3B0T1A8_9ZZZZ</name>
<dbReference type="EMBL" id="UOEI01000585">
    <property type="protein sequence ID" value="VAW08212.1"/>
    <property type="molecule type" value="Genomic_DNA"/>
</dbReference>
<dbReference type="InterPro" id="IPR017900">
    <property type="entry name" value="4Fe4S_Fe_S_CS"/>
</dbReference>